<keyword evidence="1 3" id="KW-0732">Signal</keyword>
<evidence type="ECO:0000313" key="5">
    <source>
        <dbReference type="Proteomes" id="UP000491237"/>
    </source>
</evidence>
<evidence type="ECO:0000256" key="3">
    <source>
        <dbReference type="SAM" id="SignalP"/>
    </source>
</evidence>
<feature type="compositionally biased region" description="Polar residues" evidence="2">
    <location>
        <begin position="50"/>
        <end position="62"/>
    </location>
</feature>
<reference evidence="4 5" key="1">
    <citation type="submission" date="2019-11" db="EMBL/GenBank/DDBJ databases">
        <title>Draft Genome Sequence of Plant Growth-Promoting Rhizosphere-Associated Bacteria.</title>
        <authorList>
            <person name="Vasilyev I.Y."/>
            <person name="Radchenko V."/>
            <person name="Ilnitskaya E.V."/>
        </authorList>
    </citation>
    <scope>NUCLEOTIDE SEQUENCE [LARGE SCALE GENOMIC DNA]</scope>
    <source>
        <strain evidence="4 5">VRA_07sq_f</strain>
    </source>
</reference>
<protein>
    <recommendedName>
        <fullName evidence="6">KxYKxGKxW signal peptide</fullName>
    </recommendedName>
</protein>
<feature type="chain" id="PRO_5039488612" description="KxYKxGKxW signal peptide" evidence="3">
    <location>
        <begin position="40"/>
        <end position="62"/>
    </location>
</feature>
<evidence type="ECO:0000256" key="1">
    <source>
        <dbReference type="ARBA" id="ARBA00022729"/>
    </source>
</evidence>
<comment type="caution">
    <text evidence="4">The sequence shown here is derived from an EMBL/GenBank/DDBJ whole genome shotgun (WGS) entry which is preliminary data.</text>
</comment>
<feature type="non-terminal residue" evidence="4">
    <location>
        <position position="62"/>
    </location>
</feature>
<dbReference type="InterPro" id="IPR022263">
    <property type="entry name" value="KxYKxGKxW"/>
</dbReference>
<accession>A0A844EPH1</accession>
<proteinExistence type="predicted"/>
<evidence type="ECO:0000256" key="2">
    <source>
        <dbReference type="SAM" id="MobiDB-lite"/>
    </source>
</evidence>
<dbReference type="Pfam" id="PF19258">
    <property type="entry name" value="KxYKxGKxW_sig"/>
    <property type="match status" value="1"/>
</dbReference>
<feature type="signal peptide" evidence="3">
    <location>
        <begin position="1"/>
        <end position="39"/>
    </location>
</feature>
<dbReference type="NCBIfam" id="TIGR03715">
    <property type="entry name" value="KxYKxGKxW"/>
    <property type="match status" value="1"/>
</dbReference>
<name>A0A844EPH1_9LACO</name>
<organism evidence="4 5">
    <name type="scientific">Lentilactobacillus parabuchneri</name>
    <dbReference type="NCBI Taxonomy" id="152331"/>
    <lineage>
        <taxon>Bacteria</taxon>
        <taxon>Bacillati</taxon>
        <taxon>Bacillota</taxon>
        <taxon>Bacilli</taxon>
        <taxon>Lactobacillales</taxon>
        <taxon>Lactobacillaceae</taxon>
        <taxon>Lentilactobacillus</taxon>
    </lineage>
</organism>
<feature type="region of interest" description="Disordered" evidence="2">
    <location>
        <begin position="43"/>
        <end position="62"/>
    </location>
</feature>
<dbReference type="EMBL" id="WKKY01000938">
    <property type="protein sequence ID" value="MSE22253.1"/>
    <property type="molecule type" value="Genomic_DNA"/>
</dbReference>
<dbReference type="Proteomes" id="UP000491237">
    <property type="component" value="Unassembled WGS sequence"/>
</dbReference>
<evidence type="ECO:0008006" key="6">
    <source>
        <dbReference type="Google" id="ProtNLM"/>
    </source>
</evidence>
<sequence length="62" mass="6631">MSKSERSNTKVHYKMYKAGKHWLYASLLTAGLMAGGAFGANTVHADTDDNQAQTPSTTEAAV</sequence>
<dbReference type="AlphaFoldDB" id="A0A844EPH1"/>
<evidence type="ECO:0000313" key="4">
    <source>
        <dbReference type="EMBL" id="MSE22253.1"/>
    </source>
</evidence>
<gene>
    <name evidence="4" type="ORF">GKC44_13625</name>
</gene>